<dbReference type="Proteomes" id="UP001198901">
    <property type="component" value="Unassembled WGS sequence"/>
</dbReference>
<evidence type="ECO:0000313" key="2">
    <source>
        <dbReference type="Proteomes" id="UP001198901"/>
    </source>
</evidence>
<sequence length="482" mass="52338">MMKSINYKTGRSAIILGLILIFNLGCERDLTDEAVPATFPNTAEIFTDTPVGLTDDFFISFDPADGANPQAFNTDDDVAYQGTTSIRFDVPTPSDPNGSFIGGIFKDRGEGRDLTGYDALTFWAKATVTADIERVGFGADFEEGNFVVRQKVPVFTNWRKVIVPIPDPSKLTQEKGMFLISTNSTSNNNQGFTIWIDEVKFEKLGTTRLTGAQIFGGQDLTQEGFVGIPTQLDWQTFTTNLADGQNLSTELRPNYFEFSSSNPQVATVSEDGLIEVVGLGETLITASLNGVMAQGSLNLNVASVFSFAPVPTRPAENVVSLFSDAYNDIPVSRYNSFFEPFQTTLGGVVNAGTETIISYTDLNFVGIVFNDVIFPAEAVTPVDATNLTHLHIDILVPEALQAEDRFLVQLTNYGATESVGSFLINGSDLVQDGWASFDIPLSSFAGLTDLSRIGLLLFNTSNASNVPTISSVILDNIYFYAE</sequence>
<dbReference type="EMBL" id="JAIUJR010000008">
    <property type="protein sequence ID" value="MCA0133374.1"/>
    <property type="molecule type" value="Genomic_DNA"/>
</dbReference>
<accession>A0ABS7XVE4</accession>
<comment type="caution">
    <text evidence="1">The sequence shown here is derived from an EMBL/GenBank/DDBJ whole genome shotgun (WGS) entry which is preliminary data.</text>
</comment>
<keyword evidence="2" id="KW-1185">Reference proteome</keyword>
<dbReference type="InterPro" id="IPR008979">
    <property type="entry name" value="Galactose-bd-like_sf"/>
</dbReference>
<dbReference type="RefSeq" id="WP_224530185.1">
    <property type="nucleotide sequence ID" value="NZ_JAIUJR010000008.1"/>
</dbReference>
<gene>
    <name evidence="1" type="ORF">LBU54_12320</name>
</gene>
<dbReference type="Gene3D" id="2.60.40.1080">
    <property type="match status" value="1"/>
</dbReference>
<dbReference type="Gene3D" id="2.60.120.430">
    <property type="entry name" value="Galactose-binding lectin"/>
    <property type="match status" value="2"/>
</dbReference>
<organism evidence="1 2">
    <name type="scientific">Winogradskyella alexanderae</name>
    <dbReference type="NCBI Taxonomy" id="2877123"/>
    <lineage>
        <taxon>Bacteria</taxon>
        <taxon>Pseudomonadati</taxon>
        <taxon>Bacteroidota</taxon>
        <taxon>Flavobacteriia</taxon>
        <taxon>Flavobacteriales</taxon>
        <taxon>Flavobacteriaceae</taxon>
        <taxon>Winogradskyella</taxon>
    </lineage>
</organism>
<evidence type="ECO:0000313" key="1">
    <source>
        <dbReference type="EMBL" id="MCA0133374.1"/>
    </source>
</evidence>
<dbReference type="SUPFAM" id="SSF49785">
    <property type="entry name" value="Galactose-binding domain-like"/>
    <property type="match status" value="1"/>
</dbReference>
<dbReference type="SUPFAM" id="SSF49373">
    <property type="entry name" value="Invasin/intimin cell-adhesion fragments"/>
    <property type="match status" value="1"/>
</dbReference>
<reference evidence="2" key="1">
    <citation type="submission" date="2023-07" db="EMBL/GenBank/DDBJ databases">
        <authorList>
            <person name="Yue Y."/>
        </authorList>
    </citation>
    <scope>NUCLEOTIDE SEQUENCE [LARGE SCALE GENOMIC DNA]</scope>
    <source>
        <strain evidence="2">D23</strain>
    </source>
</reference>
<protein>
    <submittedName>
        <fullName evidence="1">Carbohydrate-binding protein</fullName>
    </submittedName>
</protein>
<proteinExistence type="predicted"/>
<dbReference type="InterPro" id="IPR008964">
    <property type="entry name" value="Invasin/intimin_cell_adhesion"/>
</dbReference>
<name>A0ABS7XVE4_9FLAO</name>